<keyword evidence="4" id="KW-0378">Hydrolase</keyword>
<dbReference type="Pfam" id="PF00753">
    <property type="entry name" value="Lactamase_B"/>
    <property type="match status" value="1"/>
</dbReference>
<comment type="caution">
    <text evidence="7">The sequence shown here is derived from an EMBL/GenBank/DDBJ whole genome shotgun (WGS) entry which is preliminary data.</text>
</comment>
<keyword evidence="8" id="KW-1185">Reference proteome</keyword>
<dbReference type="Proteomes" id="UP000025061">
    <property type="component" value="Unassembled WGS sequence"/>
</dbReference>
<dbReference type="PATRIC" id="fig|1280951.3.peg.1179"/>
<comment type="similarity">
    <text evidence="2">Belongs to the metallo-beta-lactamase superfamily.</text>
</comment>
<dbReference type="SUPFAM" id="SSF56281">
    <property type="entry name" value="Metallo-hydrolase/oxidoreductase"/>
    <property type="match status" value="1"/>
</dbReference>
<dbReference type="OrthoDB" id="9773738at2"/>
<evidence type="ECO:0000256" key="1">
    <source>
        <dbReference type="ARBA" id="ARBA00001947"/>
    </source>
</evidence>
<dbReference type="InterPro" id="IPR001279">
    <property type="entry name" value="Metallo-B-lactamas"/>
</dbReference>
<feature type="domain" description="Metallo-beta-lactamase" evidence="6">
    <location>
        <begin position="31"/>
        <end position="252"/>
    </location>
</feature>
<keyword evidence="3" id="KW-0479">Metal-binding</keyword>
<evidence type="ECO:0000256" key="3">
    <source>
        <dbReference type="ARBA" id="ARBA00022723"/>
    </source>
</evidence>
<evidence type="ECO:0000313" key="8">
    <source>
        <dbReference type="Proteomes" id="UP000025061"/>
    </source>
</evidence>
<organism evidence="7 8">
    <name type="scientific">Hyphomonas hirschiana VP5</name>
    <dbReference type="NCBI Taxonomy" id="1280951"/>
    <lineage>
        <taxon>Bacteria</taxon>
        <taxon>Pseudomonadati</taxon>
        <taxon>Pseudomonadota</taxon>
        <taxon>Alphaproteobacteria</taxon>
        <taxon>Hyphomonadales</taxon>
        <taxon>Hyphomonadaceae</taxon>
        <taxon>Hyphomonas</taxon>
    </lineage>
</organism>
<gene>
    <name evidence="7" type="ORF">HHI_05839</name>
</gene>
<dbReference type="RefSeq" id="WP_011647375.1">
    <property type="nucleotide sequence ID" value="NZ_ARYI01000004.1"/>
</dbReference>
<accession>A0A059FX38</accession>
<dbReference type="PANTHER" id="PTHR42978:SF2">
    <property type="entry name" value="102 KBASES UNSTABLE REGION: FROM 1 TO 119443"/>
    <property type="match status" value="1"/>
</dbReference>
<evidence type="ECO:0000313" key="7">
    <source>
        <dbReference type="EMBL" id="KCZ95167.1"/>
    </source>
</evidence>
<dbReference type="Gene3D" id="3.60.15.10">
    <property type="entry name" value="Ribonuclease Z/Hydroxyacylglutathione hydrolase-like"/>
    <property type="match status" value="1"/>
</dbReference>
<keyword evidence="5" id="KW-0862">Zinc</keyword>
<dbReference type="InterPro" id="IPR051013">
    <property type="entry name" value="MBL_superfamily_lactonases"/>
</dbReference>
<dbReference type="AlphaFoldDB" id="A0A059FX38"/>
<dbReference type="GO" id="GO:0046872">
    <property type="term" value="F:metal ion binding"/>
    <property type="evidence" value="ECO:0007669"/>
    <property type="project" value="UniProtKB-KW"/>
</dbReference>
<reference evidence="7 8" key="1">
    <citation type="submission" date="2013-04" db="EMBL/GenBank/DDBJ databases">
        <title>Hyphomonas hirschiana VP5 Genome Sequencing.</title>
        <authorList>
            <person name="Lai Q."/>
            <person name="Shao Z."/>
        </authorList>
    </citation>
    <scope>NUCLEOTIDE SEQUENCE [LARGE SCALE GENOMIC DNA]</scope>
    <source>
        <strain evidence="7 8">VP5</strain>
    </source>
</reference>
<name>A0A059FX38_9PROT</name>
<dbReference type="EMBL" id="ARYI01000004">
    <property type="protein sequence ID" value="KCZ95167.1"/>
    <property type="molecule type" value="Genomic_DNA"/>
</dbReference>
<evidence type="ECO:0000256" key="2">
    <source>
        <dbReference type="ARBA" id="ARBA00007749"/>
    </source>
</evidence>
<evidence type="ECO:0000256" key="5">
    <source>
        <dbReference type="ARBA" id="ARBA00022833"/>
    </source>
</evidence>
<evidence type="ECO:0000259" key="6">
    <source>
        <dbReference type="SMART" id="SM00849"/>
    </source>
</evidence>
<proteinExistence type="inferred from homology"/>
<dbReference type="SMART" id="SM00849">
    <property type="entry name" value="Lactamase_B"/>
    <property type="match status" value="1"/>
</dbReference>
<dbReference type="GO" id="GO:0016787">
    <property type="term" value="F:hydrolase activity"/>
    <property type="evidence" value="ECO:0007669"/>
    <property type="project" value="UniProtKB-KW"/>
</dbReference>
<protein>
    <submittedName>
        <fullName evidence="7">Metallo-beta-lactamase superfamily protein</fullName>
    </submittedName>
</protein>
<sequence length="258" mass="28574">MIHPEFPNSAFVSAPERLVLKGGRWQGVRIPVRYGRFDHRLFGRCLIDTGYSPRVTRGQRSLPLWLYSKILNPKLTAEALPAAEPRVNAILLSHLHADHVSALKDYPEARLYADGAAIDHFLDQGWLGRTHKGCFKELLPDDLRERVIRFETLPRAEAPHGLGPAADIFGDASVLAVPLPGHMRGHTGFLFNGPVAPLLYAADADWLARAILEDRSPGYPARLILDNPAAAAQTALRIRNFVELGGRLALCHDPEDRP</sequence>
<dbReference type="InterPro" id="IPR036866">
    <property type="entry name" value="RibonucZ/Hydroxyglut_hydro"/>
</dbReference>
<dbReference type="PANTHER" id="PTHR42978">
    <property type="entry name" value="QUORUM-QUENCHING LACTONASE YTNP-RELATED-RELATED"/>
    <property type="match status" value="1"/>
</dbReference>
<comment type="cofactor">
    <cofactor evidence="1">
        <name>Zn(2+)</name>
        <dbReference type="ChEBI" id="CHEBI:29105"/>
    </cofactor>
</comment>
<evidence type="ECO:0000256" key="4">
    <source>
        <dbReference type="ARBA" id="ARBA00022801"/>
    </source>
</evidence>